<organism evidence="2 3">
    <name type="scientific">Mya arenaria</name>
    <name type="common">Soft-shell clam</name>
    <dbReference type="NCBI Taxonomy" id="6604"/>
    <lineage>
        <taxon>Eukaryota</taxon>
        <taxon>Metazoa</taxon>
        <taxon>Spiralia</taxon>
        <taxon>Lophotrochozoa</taxon>
        <taxon>Mollusca</taxon>
        <taxon>Bivalvia</taxon>
        <taxon>Autobranchia</taxon>
        <taxon>Heteroconchia</taxon>
        <taxon>Euheterodonta</taxon>
        <taxon>Imparidentia</taxon>
        <taxon>Neoheterodontei</taxon>
        <taxon>Myida</taxon>
        <taxon>Myoidea</taxon>
        <taxon>Myidae</taxon>
        <taxon>Mya</taxon>
    </lineage>
</organism>
<sequence length="264" mass="29037">MQIGPSARKQLMRWLVAYTQEITEMIHTANLVHRGVVNLDTLNETDGSYRDMEFGNKIAVLSGDFLLTSASTGLAELRNTKVVELVSMAIGDMMSAEFTSLRDRDGHPILPEGATFKDWERQTFLQSGSLLSRSCQSSLELAGHVEELQTLGAQFGENIAYARQMNEDIMPFLNPSYDPNGVLASGPVIRHAEKHGHSSINPSASKEEIICTVKAGDSVEWCKDKCRDYGSKAMQSLDSFEPSEARAALINIVQATTTFKSSKS</sequence>
<dbReference type="InterPro" id="IPR008949">
    <property type="entry name" value="Isoprenoid_synthase_dom_sf"/>
</dbReference>
<comment type="similarity">
    <text evidence="1">Belongs to the FPP/GGPP synthase family.</text>
</comment>
<protein>
    <submittedName>
        <fullName evidence="2">DLP1-like protein</fullName>
    </submittedName>
</protein>
<reference evidence="2" key="1">
    <citation type="submission" date="2022-11" db="EMBL/GenBank/DDBJ databases">
        <title>Centuries of genome instability and evolution in soft-shell clam transmissible cancer (bioRxiv).</title>
        <authorList>
            <person name="Hart S.F.M."/>
            <person name="Yonemitsu M.A."/>
            <person name="Giersch R.M."/>
            <person name="Beal B.F."/>
            <person name="Arriagada G."/>
            <person name="Davis B.W."/>
            <person name="Ostrander E.A."/>
            <person name="Goff S.P."/>
            <person name="Metzger M.J."/>
        </authorList>
    </citation>
    <scope>NUCLEOTIDE SEQUENCE</scope>
    <source>
        <strain evidence="2">MELC-2E11</strain>
        <tissue evidence="2">Siphon/mantle</tissue>
    </source>
</reference>
<dbReference type="PANTHER" id="PTHR12001:SF55">
    <property type="entry name" value="ALL TRANS-POLYPRENYL-DIPHOSPHATE SYNTHASE PDSS2"/>
    <property type="match status" value="1"/>
</dbReference>
<evidence type="ECO:0000313" key="2">
    <source>
        <dbReference type="EMBL" id="WAR08341.1"/>
    </source>
</evidence>
<dbReference type="Proteomes" id="UP001164746">
    <property type="component" value="Chromosome 6"/>
</dbReference>
<dbReference type="Gene3D" id="1.10.600.10">
    <property type="entry name" value="Farnesyl Diphosphate Synthase"/>
    <property type="match status" value="1"/>
</dbReference>
<name>A0ABY7EHR2_MYAAR</name>
<accession>A0ABY7EHR2</accession>
<keyword evidence="1" id="KW-0808">Transferase</keyword>
<keyword evidence="3" id="KW-1185">Reference proteome</keyword>
<dbReference type="SUPFAM" id="SSF48576">
    <property type="entry name" value="Terpenoid synthases"/>
    <property type="match status" value="1"/>
</dbReference>
<dbReference type="PANTHER" id="PTHR12001">
    <property type="entry name" value="GERANYLGERANYL PYROPHOSPHATE SYNTHASE"/>
    <property type="match status" value="1"/>
</dbReference>
<evidence type="ECO:0000313" key="3">
    <source>
        <dbReference type="Proteomes" id="UP001164746"/>
    </source>
</evidence>
<dbReference type="EMBL" id="CP111017">
    <property type="protein sequence ID" value="WAR08341.1"/>
    <property type="molecule type" value="Genomic_DNA"/>
</dbReference>
<gene>
    <name evidence="2" type="ORF">MAR_018299</name>
</gene>
<evidence type="ECO:0000256" key="1">
    <source>
        <dbReference type="RuleBase" id="RU004466"/>
    </source>
</evidence>
<dbReference type="InterPro" id="IPR000092">
    <property type="entry name" value="Polyprenyl_synt"/>
</dbReference>
<dbReference type="Pfam" id="PF00348">
    <property type="entry name" value="polyprenyl_synt"/>
    <property type="match status" value="1"/>
</dbReference>
<proteinExistence type="inferred from homology"/>